<evidence type="ECO:0000259" key="2">
    <source>
        <dbReference type="Pfam" id="PF17919"/>
    </source>
</evidence>
<dbReference type="Proteomes" id="UP001231189">
    <property type="component" value="Unassembled WGS sequence"/>
</dbReference>
<gene>
    <name evidence="3" type="ORF">QYE76_042985</name>
</gene>
<name>A0AAD8THV8_LOLMU</name>
<proteinExistence type="predicted"/>
<feature type="compositionally biased region" description="Basic and acidic residues" evidence="1">
    <location>
        <begin position="335"/>
        <end position="345"/>
    </location>
</feature>
<dbReference type="InterPro" id="IPR051320">
    <property type="entry name" value="Viral_Replic_Matur_Polypro"/>
</dbReference>
<feature type="domain" description="Reverse transcriptase/retrotransposon-derived protein RNase H-like" evidence="2">
    <location>
        <begin position="197"/>
        <end position="240"/>
    </location>
</feature>
<protein>
    <recommendedName>
        <fullName evidence="2">Reverse transcriptase/retrotransposon-derived protein RNase H-like domain-containing protein</fullName>
    </recommendedName>
</protein>
<accession>A0AAD8THV8</accession>
<sequence>MGDDHIKSDVELVVRKEKLHKPKVQQEVHDVPSIDVGDVSAKPVDDKPVLVGDKPDEATLVVDVDVTACATVPVCVDASIQTDDVCADDISVHVAQMRVGGVGGERVSGDSGQRHYRARSTVQFSATPRMHRGKDGRGIEVDPAKIEAIESWPQPKTVTQVRSFLGLAGFYRRFVKDFGSIAAPLNELTKKDVPFVWGDAQQDAFMILKDKLTHAPLLQLPDFNKTFELECDASGIGLGGYSDIDDAIAMEMRDSTICEMSDSTICEMSDSTICELDECLHFESMSDTPSPMDDETPIMEKMYMVHEDDDITPCLLEDEHGGHMEPTSPTTPTSYERDYKGTYKV</sequence>
<keyword evidence="4" id="KW-1185">Reference proteome</keyword>
<feature type="region of interest" description="Disordered" evidence="1">
    <location>
        <begin position="319"/>
        <end position="345"/>
    </location>
</feature>
<reference evidence="3" key="1">
    <citation type="submission" date="2023-07" db="EMBL/GenBank/DDBJ databases">
        <title>A chromosome-level genome assembly of Lolium multiflorum.</title>
        <authorList>
            <person name="Chen Y."/>
            <person name="Copetti D."/>
            <person name="Kolliker R."/>
            <person name="Studer B."/>
        </authorList>
    </citation>
    <scope>NUCLEOTIDE SEQUENCE</scope>
    <source>
        <strain evidence="3">02402/16</strain>
        <tissue evidence="3">Leaf</tissue>
    </source>
</reference>
<organism evidence="3 4">
    <name type="scientific">Lolium multiflorum</name>
    <name type="common">Italian ryegrass</name>
    <name type="synonym">Lolium perenne subsp. multiflorum</name>
    <dbReference type="NCBI Taxonomy" id="4521"/>
    <lineage>
        <taxon>Eukaryota</taxon>
        <taxon>Viridiplantae</taxon>
        <taxon>Streptophyta</taxon>
        <taxon>Embryophyta</taxon>
        <taxon>Tracheophyta</taxon>
        <taxon>Spermatophyta</taxon>
        <taxon>Magnoliopsida</taxon>
        <taxon>Liliopsida</taxon>
        <taxon>Poales</taxon>
        <taxon>Poaceae</taxon>
        <taxon>BOP clade</taxon>
        <taxon>Pooideae</taxon>
        <taxon>Poodae</taxon>
        <taxon>Poeae</taxon>
        <taxon>Poeae Chloroplast Group 2 (Poeae type)</taxon>
        <taxon>Loliodinae</taxon>
        <taxon>Loliinae</taxon>
        <taxon>Lolium</taxon>
    </lineage>
</organism>
<dbReference type="InterPro" id="IPR043502">
    <property type="entry name" value="DNA/RNA_pol_sf"/>
</dbReference>
<dbReference type="Gene3D" id="3.30.70.270">
    <property type="match status" value="1"/>
</dbReference>
<dbReference type="FunFam" id="3.30.70.270:FF:000020">
    <property type="entry name" value="Transposon Tf2-6 polyprotein-like Protein"/>
    <property type="match status" value="1"/>
</dbReference>
<dbReference type="InterPro" id="IPR041577">
    <property type="entry name" value="RT_RNaseH_2"/>
</dbReference>
<dbReference type="Pfam" id="PF17919">
    <property type="entry name" value="RT_RNaseH_2"/>
    <property type="match status" value="1"/>
</dbReference>
<dbReference type="PANTHER" id="PTHR33064">
    <property type="entry name" value="POL PROTEIN"/>
    <property type="match status" value="1"/>
</dbReference>
<dbReference type="InterPro" id="IPR043128">
    <property type="entry name" value="Rev_trsase/Diguanyl_cyclase"/>
</dbReference>
<dbReference type="SUPFAM" id="SSF56672">
    <property type="entry name" value="DNA/RNA polymerases"/>
    <property type="match status" value="1"/>
</dbReference>
<evidence type="ECO:0000256" key="1">
    <source>
        <dbReference type="SAM" id="MobiDB-lite"/>
    </source>
</evidence>
<evidence type="ECO:0000313" key="4">
    <source>
        <dbReference type="Proteomes" id="UP001231189"/>
    </source>
</evidence>
<dbReference type="EMBL" id="JAUUTY010000002">
    <property type="protein sequence ID" value="KAK1682137.1"/>
    <property type="molecule type" value="Genomic_DNA"/>
</dbReference>
<comment type="caution">
    <text evidence="3">The sequence shown here is derived from an EMBL/GenBank/DDBJ whole genome shotgun (WGS) entry which is preliminary data.</text>
</comment>
<evidence type="ECO:0000313" key="3">
    <source>
        <dbReference type="EMBL" id="KAK1682137.1"/>
    </source>
</evidence>
<dbReference type="AlphaFoldDB" id="A0AAD8THV8"/>
<dbReference type="PANTHER" id="PTHR33064:SF37">
    <property type="entry name" value="RIBONUCLEASE H"/>
    <property type="match status" value="1"/>
</dbReference>